<keyword evidence="1" id="KW-0677">Repeat</keyword>
<evidence type="ECO:0000313" key="6">
    <source>
        <dbReference type="EMBL" id="QRM13764.1"/>
    </source>
</evidence>
<protein>
    <submittedName>
        <fullName evidence="6">Ankyrin repeat protein</fullName>
    </submittedName>
    <submittedName>
        <fullName evidence="5">Putative ankyrin-repeat protein</fullName>
    </submittedName>
</protein>
<accession>Q70GU3</accession>
<accession>A0A385HAS8</accession>
<dbReference type="InterPro" id="IPR002110">
    <property type="entry name" value="Ankyrin_rpt"/>
</dbReference>
<dbReference type="PANTHER" id="PTHR24198:SF165">
    <property type="entry name" value="ANKYRIN REPEAT-CONTAINING PROTEIN-RELATED"/>
    <property type="match status" value="1"/>
</dbReference>
<dbReference type="Gene3D" id="1.25.40.20">
    <property type="entry name" value="Ankyrin repeat-containing domain"/>
    <property type="match status" value="1"/>
</dbReference>
<evidence type="ECO:0000313" key="5">
    <source>
        <dbReference type="EMBL" id="CAE52754.1"/>
    </source>
</evidence>
<feature type="repeat" description="ANK" evidence="3">
    <location>
        <begin position="110"/>
        <end position="139"/>
    </location>
</feature>
<dbReference type="Pfam" id="PF12796">
    <property type="entry name" value="Ank_2"/>
    <property type="match status" value="1"/>
</dbReference>
<organismHost>
    <name type="scientific">Vertebrata</name>
    <name type="common">vertebrates</name>
    <dbReference type="NCBI Taxonomy" id="7742"/>
</organismHost>
<dbReference type="InterPro" id="IPR036770">
    <property type="entry name" value="Ankyrin_rpt-contain_sf"/>
</dbReference>
<evidence type="ECO:0000256" key="2">
    <source>
        <dbReference type="ARBA" id="ARBA00023043"/>
    </source>
</evidence>
<dbReference type="OrthoDB" id="36136at10239"/>
<reference evidence="5 7" key="1">
    <citation type="journal article" date="2004" name="J. Gen. Virol.">
        <title>Comparison of the genome sequence of FP9, an attenuated, tissue culture-adapted European fowlpox virus, with those of virulent American and European viruses.</title>
        <authorList>
            <person name="Skinner M.A."/>
            <person name="Laidlaw S.M."/>
        </authorList>
    </citation>
    <scope>NUCLEOTIDE SEQUENCE [LARGE SCALE GENOMIC DNA]</scope>
    <source>
        <strain evidence="5">HP1-438 Munich</strain>
    </source>
</reference>
<dbReference type="EMBL" id="MW142017">
    <property type="protein sequence ID" value="QRM13764.1"/>
    <property type="molecule type" value="Genomic_DNA"/>
</dbReference>
<dbReference type="Proteomes" id="UP000150838">
    <property type="component" value="Segment"/>
</dbReference>
<evidence type="ECO:0000313" key="7">
    <source>
        <dbReference type="Proteomes" id="UP000150838"/>
    </source>
</evidence>
<dbReference type="Proteomes" id="UP000627101">
    <property type="component" value="Segment"/>
</dbReference>
<dbReference type="SMART" id="SM00248">
    <property type="entry name" value="ANK"/>
    <property type="match status" value="3"/>
</dbReference>
<keyword evidence="4" id="KW-0812">Transmembrane</keyword>
<dbReference type="PROSITE" id="PS50088">
    <property type="entry name" value="ANK_REPEAT"/>
    <property type="match status" value="1"/>
</dbReference>
<name>A0A385HAS8_FOWPV</name>
<keyword evidence="2 3" id="KW-0040">ANK repeat</keyword>
<gene>
    <name evidence="5" type="primary">fp9.216</name>
</gene>
<reference evidence="6" key="2">
    <citation type="journal article" date="2021" name="Arch. Virol.">
        <title>Characterisation of an Australian fowlpox virus carrying a near-full-length provirus of reticuloendotheliosis virus.</title>
        <authorList>
            <person name="Sarker S."/>
            <person name="Athukorala A."/>
            <person name="Bowden T.R."/>
            <person name="Boyle D.B."/>
        </authorList>
    </citation>
    <scope>NUCLEOTIDE SEQUENCE</scope>
    <source>
        <strain evidence="6">FWPV-S</strain>
    </source>
</reference>
<evidence type="ECO:0000256" key="4">
    <source>
        <dbReference type="SAM" id="Phobius"/>
    </source>
</evidence>
<proteinExistence type="predicted"/>
<dbReference type="PANTHER" id="PTHR24198">
    <property type="entry name" value="ANKYRIN REPEAT AND PROTEIN KINASE DOMAIN-CONTAINING PROTEIN"/>
    <property type="match status" value="1"/>
</dbReference>
<dbReference type="SMR" id="A0A385HAS8"/>
<dbReference type="KEGG" id="vg:1486788"/>
<keyword evidence="4" id="KW-0472">Membrane</keyword>
<feature type="transmembrane region" description="Helical" evidence="4">
    <location>
        <begin position="6"/>
        <end position="28"/>
    </location>
</feature>
<sequence>MSITSIINNLIDIITLYIRIFYVIYYIAIKSKNQICIANILYTSIKFYYTDIIDAVLKRGIDPNIPFPLSENSYVNPLIYAIECDNHDAILSLIRYGADVNTYSNYLVITPLYISVLHGCPKCVEILLYYGANINIVTYKMVTPIELASRICYNNLAFMVCDRTITNIPKKITYNFEIMKILVSHFILQASNDRLNNRHNKYFSEGYNKNKMLVSTSIILTYFKKQCIEDIDIMKNIKLGDDSFLDILVERNTMKLSTYISNQDILDIPKTVKVYNTRINMLLDEAIIYNNINIIL</sequence>
<dbReference type="EMBL" id="AJ581527">
    <property type="protein sequence ID" value="CAE52754.1"/>
    <property type="molecule type" value="Genomic_DNA"/>
</dbReference>
<evidence type="ECO:0000256" key="3">
    <source>
        <dbReference type="PROSITE-ProRule" id="PRU00023"/>
    </source>
</evidence>
<dbReference type="RefSeq" id="NP_039179.1">
    <property type="nucleotide sequence ID" value="NC_002188.1"/>
</dbReference>
<evidence type="ECO:0000256" key="1">
    <source>
        <dbReference type="ARBA" id="ARBA00022737"/>
    </source>
</evidence>
<keyword evidence="4" id="KW-1133">Transmembrane helix</keyword>
<organism evidence="5 7">
    <name type="scientific">Fowlpox virus</name>
    <name type="common">FPV</name>
    <dbReference type="NCBI Taxonomy" id="10261"/>
    <lineage>
        <taxon>Viruses</taxon>
        <taxon>Varidnaviria</taxon>
        <taxon>Bamfordvirae</taxon>
        <taxon>Nucleocytoviricota</taxon>
        <taxon>Pokkesviricetes</taxon>
        <taxon>Chitovirales</taxon>
        <taxon>Poxviridae</taxon>
        <taxon>Chordopoxvirinae</taxon>
        <taxon>Avipoxvirus</taxon>
        <taxon>Avipoxvirus fowlpox</taxon>
    </lineage>
</organism>
<dbReference type="SUPFAM" id="SSF48403">
    <property type="entry name" value="Ankyrin repeat"/>
    <property type="match status" value="1"/>
</dbReference>